<dbReference type="AlphaFoldDB" id="A0A7C9MTZ4"/>
<evidence type="ECO:0000313" key="2">
    <source>
        <dbReference type="Proteomes" id="UP000483286"/>
    </source>
</evidence>
<sequence length="92" mass="9909">MKWHWLPAGARHARLADGDTADTAWTLEEIMGEADASAPELDLVWLIGGNGAVGLAQGNVYFRPHRPGVAPNGVDRALADRLARRAECLHKG</sequence>
<evidence type="ECO:0000313" key="1">
    <source>
        <dbReference type="EMBL" id="MVN89404.1"/>
    </source>
</evidence>
<keyword evidence="2" id="KW-1185">Reference proteome</keyword>
<dbReference type="EMBL" id="WQLB01000060">
    <property type="protein sequence ID" value="MVN89404.1"/>
    <property type="molecule type" value="Genomic_DNA"/>
</dbReference>
<accession>A0A7C9MTZ4</accession>
<dbReference type="RefSeq" id="WP_157461662.1">
    <property type="nucleotide sequence ID" value="NZ_WQLB01000060.1"/>
</dbReference>
<organism evidence="1 2">
    <name type="scientific">Deinococcus arboris</name>
    <dbReference type="NCBI Taxonomy" id="2682977"/>
    <lineage>
        <taxon>Bacteria</taxon>
        <taxon>Thermotogati</taxon>
        <taxon>Deinococcota</taxon>
        <taxon>Deinococci</taxon>
        <taxon>Deinococcales</taxon>
        <taxon>Deinococcaceae</taxon>
        <taxon>Deinococcus</taxon>
    </lineage>
</organism>
<dbReference type="Proteomes" id="UP000483286">
    <property type="component" value="Unassembled WGS sequence"/>
</dbReference>
<protein>
    <submittedName>
        <fullName evidence="1">Uncharacterized protein</fullName>
    </submittedName>
</protein>
<name>A0A7C9MTZ4_9DEIO</name>
<comment type="caution">
    <text evidence="1">The sequence shown here is derived from an EMBL/GenBank/DDBJ whole genome shotgun (WGS) entry which is preliminary data.</text>
</comment>
<reference evidence="1 2" key="1">
    <citation type="submission" date="2019-12" db="EMBL/GenBank/DDBJ databases">
        <title>Deinococcus sp. HMF7620 Genome sequencing and assembly.</title>
        <authorList>
            <person name="Kang H."/>
            <person name="Kim H."/>
            <person name="Joh K."/>
        </authorList>
    </citation>
    <scope>NUCLEOTIDE SEQUENCE [LARGE SCALE GENOMIC DNA]</scope>
    <source>
        <strain evidence="1 2">HMF7620</strain>
    </source>
</reference>
<proteinExistence type="predicted"/>
<gene>
    <name evidence="1" type="ORF">GO986_21970</name>
</gene>